<dbReference type="EMBL" id="JAULSO010000006">
    <property type="protein sequence ID" value="KAK3681725.1"/>
    <property type="molecule type" value="Genomic_DNA"/>
</dbReference>
<organism evidence="1 2">
    <name type="scientific">Podospora appendiculata</name>
    <dbReference type="NCBI Taxonomy" id="314037"/>
    <lineage>
        <taxon>Eukaryota</taxon>
        <taxon>Fungi</taxon>
        <taxon>Dikarya</taxon>
        <taxon>Ascomycota</taxon>
        <taxon>Pezizomycotina</taxon>
        <taxon>Sordariomycetes</taxon>
        <taxon>Sordariomycetidae</taxon>
        <taxon>Sordariales</taxon>
        <taxon>Podosporaceae</taxon>
        <taxon>Podospora</taxon>
    </lineage>
</organism>
<gene>
    <name evidence="1" type="ORF">B0T22DRAFT_485195</name>
</gene>
<reference evidence="1" key="2">
    <citation type="submission" date="2023-06" db="EMBL/GenBank/DDBJ databases">
        <authorList>
            <consortium name="Lawrence Berkeley National Laboratory"/>
            <person name="Haridas S."/>
            <person name="Hensen N."/>
            <person name="Bonometti L."/>
            <person name="Westerberg I."/>
            <person name="Brannstrom I.O."/>
            <person name="Guillou S."/>
            <person name="Cros-Aarteil S."/>
            <person name="Calhoun S."/>
            <person name="Kuo A."/>
            <person name="Mondo S."/>
            <person name="Pangilinan J."/>
            <person name="Riley R."/>
            <person name="Labutti K."/>
            <person name="Andreopoulos B."/>
            <person name="Lipzen A."/>
            <person name="Chen C."/>
            <person name="Yanf M."/>
            <person name="Daum C."/>
            <person name="Ng V."/>
            <person name="Clum A."/>
            <person name="Steindorff A."/>
            <person name="Ohm R."/>
            <person name="Martin F."/>
            <person name="Silar P."/>
            <person name="Natvig D."/>
            <person name="Lalanne C."/>
            <person name="Gautier V."/>
            <person name="Ament-Velasquez S.L."/>
            <person name="Kruys A."/>
            <person name="Hutchinson M.I."/>
            <person name="Powell A.J."/>
            <person name="Barry K."/>
            <person name="Miller A.N."/>
            <person name="Grigoriev I.V."/>
            <person name="Debuchy R."/>
            <person name="Gladieux P."/>
            <person name="Thoren M.H."/>
            <person name="Johannesson H."/>
        </authorList>
    </citation>
    <scope>NUCLEOTIDE SEQUENCE</scope>
    <source>
        <strain evidence="1">CBS 314.62</strain>
    </source>
</reference>
<name>A0AAE0WZS2_9PEZI</name>
<protein>
    <submittedName>
        <fullName evidence="1">Uncharacterized protein</fullName>
    </submittedName>
</protein>
<reference evidence="1" key="1">
    <citation type="journal article" date="2023" name="Mol. Phylogenet. Evol.">
        <title>Genome-scale phylogeny and comparative genomics of the fungal order Sordariales.</title>
        <authorList>
            <person name="Hensen N."/>
            <person name="Bonometti L."/>
            <person name="Westerberg I."/>
            <person name="Brannstrom I.O."/>
            <person name="Guillou S."/>
            <person name="Cros-Aarteil S."/>
            <person name="Calhoun S."/>
            <person name="Haridas S."/>
            <person name="Kuo A."/>
            <person name="Mondo S."/>
            <person name="Pangilinan J."/>
            <person name="Riley R."/>
            <person name="LaButti K."/>
            <person name="Andreopoulos B."/>
            <person name="Lipzen A."/>
            <person name="Chen C."/>
            <person name="Yan M."/>
            <person name="Daum C."/>
            <person name="Ng V."/>
            <person name="Clum A."/>
            <person name="Steindorff A."/>
            <person name="Ohm R.A."/>
            <person name="Martin F."/>
            <person name="Silar P."/>
            <person name="Natvig D.O."/>
            <person name="Lalanne C."/>
            <person name="Gautier V."/>
            <person name="Ament-Velasquez S.L."/>
            <person name="Kruys A."/>
            <person name="Hutchinson M.I."/>
            <person name="Powell A.J."/>
            <person name="Barry K."/>
            <person name="Miller A.N."/>
            <person name="Grigoriev I.V."/>
            <person name="Debuchy R."/>
            <person name="Gladieux P."/>
            <person name="Hiltunen Thoren M."/>
            <person name="Johannesson H."/>
        </authorList>
    </citation>
    <scope>NUCLEOTIDE SEQUENCE</scope>
    <source>
        <strain evidence="1">CBS 314.62</strain>
    </source>
</reference>
<proteinExistence type="predicted"/>
<evidence type="ECO:0000313" key="1">
    <source>
        <dbReference type="EMBL" id="KAK3681725.1"/>
    </source>
</evidence>
<sequence>MPEQTSGWGGHRDGNSTSLAAFYRYLQPGAFHMEVITIAPATVKTVVFAMVARRTRGEALQSKNEAFPAKWLAGHTLHNHLPRRSHLAFENLAHPPSYLGGS</sequence>
<dbReference type="Proteomes" id="UP001270362">
    <property type="component" value="Unassembled WGS sequence"/>
</dbReference>
<evidence type="ECO:0000313" key="2">
    <source>
        <dbReference type="Proteomes" id="UP001270362"/>
    </source>
</evidence>
<dbReference type="AlphaFoldDB" id="A0AAE0WZS2"/>
<accession>A0AAE0WZS2</accession>
<comment type="caution">
    <text evidence="1">The sequence shown here is derived from an EMBL/GenBank/DDBJ whole genome shotgun (WGS) entry which is preliminary data.</text>
</comment>
<keyword evidence="2" id="KW-1185">Reference proteome</keyword>